<dbReference type="SUPFAM" id="SSF53067">
    <property type="entry name" value="Actin-like ATPase domain"/>
    <property type="match status" value="1"/>
</dbReference>
<reference evidence="2 3" key="1">
    <citation type="journal article" date="2019" name="Int. J. Syst. Evol. Microbiol.">
        <title>The Global Catalogue of Microorganisms (GCM) 10K type strain sequencing project: providing services to taxonomists for standard genome sequencing and annotation.</title>
        <authorList>
            <consortium name="The Broad Institute Genomics Platform"/>
            <consortium name="The Broad Institute Genome Sequencing Center for Infectious Disease"/>
            <person name="Wu L."/>
            <person name="Ma J."/>
        </authorList>
    </citation>
    <scope>NUCLEOTIDE SEQUENCE [LARGE SCALE GENOMIC DNA]</scope>
    <source>
        <strain evidence="2 3">JCM 3272</strain>
    </source>
</reference>
<accession>A0ABN3FT20</accession>
<organism evidence="2 3">
    <name type="scientific">Dactylosporangium salmoneum</name>
    <dbReference type="NCBI Taxonomy" id="53361"/>
    <lineage>
        <taxon>Bacteria</taxon>
        <taxon>Bacillati</taxon>
        <taxon>Actinomycetota</taxon>
        <taxon>Actinomycetes</taxon>
        <taxon>Micromonosporales</taxon>
        <taxon>Micromonosporaceae</taxon>
        <taxon>Dactylosporangium</taxon>
    </lineage>
</organism>
<comment type="similarity">
    <text evidence="1">Belongs to the ROK (NagC/XylR) family.</text>
</comment>
<dbReference type="RefSeq" id="WP_344611767.1">
    <property type="nucleotide sequence ID" value="NZ_BAAARV010000016.1"/>
</dbReference>
<dbReference type="Gene3D" id="3.30.420.40">
    <property type="match status" value="2"/>
</dbReference>
<proteinExistence type="inferred from homology"/>
<sequence>MAAQQTHPRDLWRRDLGGTARRVAETLRLYGPRTRAELVTLSGLSRPTVSAVLTDLGGAGLVSEKVGTAARPVGGRPASVVQLTRRAGIAVGADIGRRHVRVAVADLGHAVIAEREARTDFDIDDRPLDALELAVGLVDAALGDIGATRDDVVGVGLGVPAPITRDWRIGSPPMLPGWADLRPADELTARLALPVRVDNDANLATLGEYVWGAGRGCTDLVYVKLATGIGAGIVLDGRLYRGAAGTAGELGHVTLDARGAVCRCGNRGCVELAVGGRALLAHARQSHPELHDLKGLVALAHAGDTGCRRLIIDAGTQLGYALGNLVNLINPQRVLLGDELGAATDLLREPLQRGLAETALAAAAEAVDVAQSALSLRAASLGAVALALGIDTVPFAAANQA</sequence>
<dbReference type="PANTHER" id="PTHR18964">
    <property type="entry name" value="ROK (REPRESSOR, ORF, KINASE) FAMILY"/>
    <property type="match status" value="1"/>
</dbReference>
<dbReference type="InterPro" id="IPR000600">
    <property type="entry name" value="ROK"/>
</dbReference>
<evidence type="ECO:0000313" key="2">
    <source>
        <dbReference type="EMBL" id="GAA2336954.1"/>
    </source>
</evidence>
<dbReference type="Proteomes" id="UP001501444">
    <property type="component" value="Unassembled WGS sequence"/>
</dbReference>
<dbReference type="Gene3D" id="1.10.10.10">
    <property type="entry name" value="Winged helix-like DNA-binding domain superfamily/Winged helix DNA-binding domain"/>
    <property type="match status" value="1"/>
</dbReference>
<comment type="caution">
    <text evidence="2">The sequence shown here is derived from an EMBL/GenBank/DDBJ whole genome shotgun (WGS) entry which is preliminary data.</text>
</comment>
<evidence type="ECO:0000313" key="3">
    <source>
        <dbReference type="Proteomes" id="UP001501444"/>
    </source>
</evidence>
<dbReference type="InterPro" id="IPR043129">
    <property type="entry name" value="ATPase_NBD"/>
</dbReference>
<dbReference type="PROSITE" id="PS01125">
    <property type="entry name" value="ROK"/>
    <property type="match status" value="1"/>
</dbReference>
<dbReference type="InterPro" id="IPR036390">
    <property type="entry name" value="WH_DNA-bd_sf"/>
</dbReference>
<protein>
    <submittedName>
        <fullName evidence="2">ROK family transcriptional regulator</fullName>
    </submittedName>
</protein>
<dbReference type="SUPFAM" id="SSF46785">
    <property type="entry name" value="Winged helix' DNA-binding domain"/>
    <property type="match status" value="1"/>
</dbReference>
<dbReference type="InterPro" id="IPR049874">
    <property type="entry name" value="ROK_cs"/>
</dbReference>
<gene>
    <name evidence="2" type="ORF">GCM10010170_017630</name>
</gene>
<dbReference type="EMBL" id="BAAARV010000016">
    <property type="protein sequence ID" value="GAA2336954.1"/>
    <property type="molecule type" value="Genomic_DNA"/>
</dbReference>
<keyword evidence="3" id="KW-1185">Reference proteome</keyword>
<evidence type="ECO:0000256" key="1">
    <source>
        <dbReference type="ARBA" id="ARBA00006479"/>
    </source>
</evidence>
<name>A0ABN3FT20_9ACTN</name>
<dbReference type="InterPro" id="IPR036388">
    <property type="entry name" value="WH-like_DNA-bd_sf"/>
</dbReference>
<dbReference type="PANTHER" id="PTHR18964:SF173">
    <property type="entry name" value="GLUCOKINASE"/>
    <property type="match status" value="1"/>
</dbReference>
<dbReference type="Pfam" id="PF00480">
    <property type="entry name" value="ROK"/>
    <property type="match status" value="1"/>
</dbReference>